<reference evidence="1 2" key="1">
    <citation type="submission" date="2020-04" db="EMBL/GenBank/DDBJ databases">
        <title>Description of novel Gluconacetobacter.</title>
        <authorList>
            <person name="Sombolestani A."/>
        </authorList>
    </citation>
    <scope>NUCLEOTIDE SEQUENCE [LARGE SCALE GENOMIC DNA]</scope>
    <source>
        <strain evidence="1 2">LMG 27802</strain>
    </source>
</reference>
<evidence type="ECO:0000313" key="2">
    <source>
        <dbReference type="Proteomes" id="UP000578030"/>
    </source>
</evidence>
<comment type="caution">
    <text evidence="1">The sequence shown here is derived from an EMBL/GenBank/DDBJ whole genome shotgun (WGS) entry which is preliminary data.</text>
</comment>
<name>A0A7W4K7R1_9PROT</name>
<dbReference type="RefSeq" id="WP_182958418.1">
    <property type="nucleotide sequence ID" value="NZ_JABEQM010000007.1"/>
</dbReference>
<accession>A0A7W4K7R1</accession>
<proteinExistence type="predicted"/>
<gene>
    <name evidence="1" type="ORF">HLH28_10010</name>
</gene>
<dbReference type="EMBL" id="JABEQM010000007">
    <property type="protein sequence ID" value="MBB2201906.1"/>
    <property type="molecule type" value="Genomic_DNA"/>
</dbReference>
<evidence type="ECO:0000313" key="1">
    <source>
        <dbReference type="EMBL" id="MBB2201906.1"/>
    </source>
</evidence>
<dbReference type="Proteomes" id="UP000578030">
    <property type="component" value="Unassembled WGS sequence"/>
</dbReference>
<organism evidence="1 2">
    <name type="scientific">Gluconacetobacter tumulisoli</name>
    <dbReference type="NCBI Taxonomy" id="1286189"/>
    <lineage>
        <taxon>Bacteria</taxon>
        <taxon>Pseudomonadati</taxon>
        <taxon>Pseudomonadota</taxon>
        <taxon>Alphaproteobacteria</taxon>
        <taxon>Acetobacterales</taxon>
        <taxon>Acetobacteraceae</taxon>
        <taxon>Gluconacetobacter</taxon>
    </lineage>
</organism>
<keyword evidence="2" id="KW-1185">Reference proteome</keyword>
<dbReference type="AlphaFoldDB" id="A0A7W4K7R1"/>
<protein>
    <submittedName>
        <fullName evidence="1">2OG-Fe(II) oxygenase</fullName>
    </submittedName>
</protein>
<sequence>MPRPSERDTPVQPAGHATATARAGLAASLDAARGAAWPFAHWTLADILPPSAVAALLAWDPGRAARGGDTGGRREARNGHRVFVTPSRRAQVPGLAILADMFDAPASRQALAGLCGARLAGTALRLELCLDTDGFWLEPHTDIGAKKLTLLVSLSTDAGAADWGTDLMTGEGRAVVRASGAFNSGLLFVPAADSWHGFVRRPIRGLRRSLIVNFVGPDWRATDELAFGPAA</sequence>